<dbReference type="Gene3D" id="3.90.550.20">
    <property type="match status" value="1"/>
</dbReference>
<dbReference type="InterPro" id="IPR029044">
    <property type="entry name" value="Nucleotide-diphossugar_trans"/>
</dbReference>
<sequence length="277" mass="32136">MDKIPKELHLYWDGSPMSKLQTFTVSTFRKLNPDWNITLYMPLQKYSGDARYVPDYVGEDYFPSILQLDYLTIKMVDLNDYGINTDLHNILRSDILRYHLLYDIGGVWSDFDVIWLKPMEHFRNIEYYGNTPIEDVNAIVSFVRGTYGGHSIGIMIHCKHDPYILSLINLTKQVTPPYEHEAFGAAMLNSAYPTLDSLSSFKNVIGARFETYYPYIIHRYNYTIPTLYQGIDLSCINDNVICLHWYNGHELSKKYVNNNGFNINCGMTTILKNEGCI</sequence>
<dbReference type="EMBL" id="MT142338">
    <property type="protein sequence ID" value="QJA78470.1"/>
    <property type="molecule type" value="Genomic_DNA"/>
</dbReference>
<keyword evidence="1 2" id="KW-0808">Transferase</keyword>
<proteinExistence type="predicted"/>
<dbReference type="InterPro" id="IPR007577">
    <property type="entry name" value="GlycoTrfase_DXD_sugar-bd_CS"/>
</dbReference>
<dbReference type="InterPro" id="IPR051706">
    <property type="entry name" value="Glycosyltransferase_domain"/>
</dbReference>
<dbReference type="Pfam" id="PF04488">
    <property type="entry name" value="Gly_transf_sug"/>
    <property type="match status" value="1"/>
</dbReference>
<name>A0A6M3K9G6_9ZZZZ</name>
<dbReference type="AlphaFoldDB" id="A0A6M3K9G6"/>
<dbReference type="PANTHER" id="PTHR32385">
    <property type="entry name" value="MANNOSYL PHOSPHORYLINOSITOL CERAMIDE SYNTHASE"/>
    <property type="match status" value="1"/>
</dbReference>
<dbReference type="GO" id="GO:0051999">
    <property type="term" value="P:mannosyl-inositol phosphorylceramide biosynthetic process"/>
    <property type="evidence" value="ECO:0007669"/>
    <property type="project" value="TreeGrafter"/>
</dbReference>
<gene>
    <name evidence="2" type="ORF">MM415A01069_0004</name>
</gene>
<dbReference type="GO" id="GO:0000030">
    <property type="term" value="F:mannosyltransferase activity"/>
    <property type="evidence" value="ECO:0007669"/>
    <property type="project" value="TreeGrafter"/>
</dbReference>
<dbReference type="PANTHER" id="PTHR32385:SF15">
    <property type="entry name" value="INOSITOL PHOSPHOCERAMIDE MANNOSYLTRANSFERASE 1"/>
    <property type="match status" value="1"/>
</dbReference>
<evidence type="ECO:0000313" key="2">
    <source>
        <dbReference type="EMBL" id="QJA78470.1"/>
    </source>
</evidence>
<reference evidence="2" key="1">
    <citation type="submission" date="2020-03" db="EMBL/GenBank/DDBJ databases">
        <title>The deep terrestrial virosphere.</title>
        <authorList>
            <person name="Holmfeldt K."/>
            <person name="Nilsson E."/>
            <person name="Simone D."/>
            <person name="Lopez-Fernandez M."/>
            <person name="Wu X."/>
            <person name="de Brujin I."/>
            <person name="Lundin D."/>
            <person name="Andersson A."/>
            <person name="Bertilsson S."/>
            <person name="Dopson M."/>
        </authorList>
    </citation>
    <scope>NUCLEOTIDE SEQUENCE</scope>
    <source>
        <strain evidence="2">MM415A01069</strain>
    </source>
</reference>
<accession>A0A6M3K9G6</accession>
<evidence type="ECO:0000256" key="1">
    <source>
        <dbReference type="ARBA" id="ARBA00022679"/>
    </source>
</evidence>
<dbReference type="SUPFAM" id="SSF53448">
    <property type="entry name" value="Nucleotide-diphospho-sugar transferases"/>
    <property type="match status" value="1"/>
</dbReference>
<protein>
    <submittedName>
        <fullName evidence="2">Putative glycosyltransferase</fullName>
    </submittedName>
</protein>
<organism evidence="2">
    <name type="scientific">viral metagenome</name>
    <dbReference type="NCBI Taxonomy" id="1070528"/>
    <lineage>
        <taxon>unclassified sequences</taxon>
        <taxon>metagenomes</taxon>
        <taxon>organismal metagenomes</taxon>
    </lineage>
</organism>
<dbReference type="GO" id="GO:0016020">
    <property type="term" value="C:membrane"/>
    <property type="evidence" value="ECO:0007669"/>
    <property type="project" value="GOC"/>
</dbReference>